<evidence type="ECO:0008006" key="4">
    <source>
        <dbReference type="Google" id="ProtNLM"/>
    </source>
</evidence>
<dbReference type="AlphaFoldDB" id="A0AAV9K5Z3"/>
<dbReference type="Gene3D" id="4.10.60.10">
    <property type="entry name" value="Zinc finger, CCHC-type"/>
    <property type="match status" value="1"/>
</dbReference>
<proteinExistence type="predicted"/>
<feature type="region of interest" description="Disordered" evidence="1">
    <location>
        <begin position="63"/>
        <end position="83"/>
    </location>
</feature>
<comment type="caution">
    <text evidence="2">The sequence shown here is derived from an EMBL/GenBank/DDBJ whole genome shotgun (WGS) entry which is preliminary data.</text>
</comment>
<dbReference type="GO" id="GO:0008270">
    <property type="term" value="F:zinc ion binding"/>
    <property type="evidence" value="ECO:0007669"/>
    <property type="project" value="InterPro"/>
</dbReference>
<dbReference type="SUPFAM" id="SSF57756">
    <property type="entry name" value="Retrovirus zinc finger-like domains"/>
    <property type="match status" value="1"/>
</dbReference>
<evidence type="ECO:0000313" key="2">
    <source>
        <dbReference type="EMBL" id="KAK4708713.1"/>
    </source>
</evidence>
<dbReference type="Proteomes" id="UP001311915">
    <property type="component" value="Unassembled WGS sequence"/>
</dbReference>
<evidence type="ECO:0000256" key="1">
    <source>
        <dbReference type="SAM" id="MobiDB-lite"/>
    </source>
</evidence>
<protein>
    <recommendedName>
        <fullName evidence="4">CCHC-type domain-containing protein</fullName>
    </recommendedName>
</protein>
<dbReference type="InterPro" id="IPR036875">
    <property type="entry name" value="Znf_CCHC_sf"/>
</dbReference>
<organism evidence="2 3">
    <name type="scientific">Solanum pinnatisectum</name>
    <name type="common">tansyleaf nightshade</name>
    <dbReference type="NCBI Taxonomy" id="50273"/>
    <lineage>
        <taxon>Eukaryota</taxon>
        <taxon>Viridiplantae</taxon>
        <taxon>Streptophyta</taxon>
        <taxon>Embryophyta</taxon>
        <taxon>Tracheophyta</taxon>
        <taxon>Spermatophyta</taxon>
        <taxon>Magnoliopsida</taxon>
        <taxon>eudicotyledons</taxon>
        <taxon>Gunneridae</taxon>
        <taxon>Pentapetalae</taxon>
        <taxon>asterids</taxon>
        <taxon>lamiids</taxon>
        <taxon>Solanales</taxon>
        <taxon>Solanaceae</taxon>
        <taxon>Solanoideae</taxon>
        <taxon>Solaneae</taxon>
        <taxon>Solanum</taxon>
    </lineage>
</organism>
<accession>A0AAV9K5Z3</accession>
<evidence type="ECO:0000313" key="3">
    <source>
        <dbReference type="Proteomes" id="UP001311915"/>
    </source>
</evidence>
<dbReference type="GO" id="GO:0003676">
    <property type="term" value="F:nucleic acid binding"/>
    <property type="evidence" value="ECO:0007669"/>
    <property type="project" value="InterPro"/>
</dbReference>
<gene>
    <name evidence="2" type="ORF">R3W88_029638</name>
</gene>
<name>A0AAV9K5Z3_9SOLN</name>
<sequence length="135" mass="15402">MTIHRFVTLNDVFQAAHKIELEFKEEKVAKYKTSSSNSWSKNKGVVQTSSSWNKGADVKKTYEKKPFKGNTPKYPPREKGSIDLTKLPKGIQCHKCRGWGHIMRTCPNRLNTLMQVGEIYLSVEEEPISDCEEGP</sequence>
<dbReference type="EMBL" id="JAWPEI010000012">
    <property type="protein sequence ID" value="KAK4708713.1"/>
    <property type="molecule type" value="Genomic_DNA"/>
</dbReference>
<keyword evidence="3" id="KW-1185">Reference proteome</keyword>
<reference evidence="2 3" key="1">
    <citation type="submission" date="2023-10" db="EMBL/GenBank/DDBJ databases">
        <title>Genome-Wide Identification Analysis in wild type Solanum Pinnatisectum Reveals Some Genes Defensing Phytophthora Infestans.</title>
        <authorList>
            <person name="Sun C."/>
        </authorList>
    </citation>
    <scope>NUCLEOTIDE SEQUENCE [LARGE SCALE GENOMIC DNA]</scope>
    <source>
        <strain evidence="2">LQN</strain>
        <tissue evidence="2">Leaf</tissue>
    </source>
</reference>